<comment type="caution">
    <text evidence="1">The sequence shown here is derived from an EMBL/GenBank/DDBJ whole genome shotgun (WGS) entry which is preliminary data.</text>
</comment>
<gene>
    <name evidence="1" type="ORF">RYX45_01295</name>
</gene>
<name>A0AAJ2KS02_ALKPS</name>
<dbReference type="EMBL" id="JAWJAY010000001">
    <property type="protein sequence ID" value="MDV2883797.1"/>
    <property type="molecule type" value="Genomic_DNA"/>
</dbReference>
<accession>A0AAJ2KS02</accession>
<reference evidence="1" key="1">
    <citation type="submission" date="2023-10" db="EMBL/GenBank/DDBJ databases">
        <title>Screening of Alkalihalophilus pseudofirmusBZ-TG-HK211 and Its Alleviation of Salt Stress on Rapeseed Growth.</title>
        <authorList>
            <person name="Zhao B."/>
            <person name="Guo T."/>
        </authorList>
    </citation>
    <scope>NUCLEOTIDE SEQUENCE</scope>
    <source>
        <strain evidence="1">BZ-TG-HK211</strain>
    </source>
</reference>
<dbReference type="AlphaFoldDB" id="A0AAJ2KS02"/>
<evidence type="ECO:0000313" key="1">
    <source>
        <dbReference type="EMBL" id="MDV2883797.1"/>
    </source>
</evidence>
<proteinExistence type="predicted"/>
<sequence length="78" mass="9185">MLAKQVLAAMPKQESVEQIIERLNARIFDRARDNFTHMTIDATDFVGFFLYKDKIAKYYRNEGFHVQDLDGTELLVTW</sequence>
<dbReference type="Proteomes" id="UP001285636">
    <property type="component" value="Unassembled WGS sequence"/>
</dbReference>
<evidence type="ECO:0000313" key="2">
    <source>
        <dbReference type="Proteomes" id="UP001285636"/>
    </source>
</evidence>
<protein>
    <submittedName>
        <fullName evidence="1">Uncharacterized protein</fullName>
    </submittedName>
</protein>
<organism evidence="1 2">
    <name type="scientific">Alkalihalophilus pseudofirmus</name>
    <name type="common">Bacillus pseudofirmus</name>
    <dbReference type="NCBI Taxonomy" id="79885"/>
    <lineage>
        <taxon>Bacteria</taxon>
        <taxon>Bacillati</taxon>
        <taxon>Bacillota</taxon>
        <taxon>Bacilli</taxon>
        <taxon>Bacillales</taxon>
        <taxon>Bacillaceae</taxon>
        <taxon>Alkalihalophilus</taxon>
    </lineage>
</organism>
<dbReference type="RefSeq" id="WP_323465645.1">
    <property type="nucleotide sequence ID" value="NZ_CP144224.1"/>
</dbReference>